<keyword evidence="2" id="KW-1185">Reference proteome</keyword>
<protein>
    <submittedName>
        <fullName evidence="1">Uncharacterized protein</fullName>
    </submittedName>
</protein>
<sequence length="71" mass="8150">MIEPPKNLPPDLQYAWVVATESAFMEGVEKTLLRLRKRLGRDLSVTVDAEFLANTNTEQKSPQVLFLDDFR</sequence>
<dbReference type="RefSeq" id="WP_210217842.1">
    <property type="nucleotide sequence ID" value="NZ_CP072793.1"/>
</dbReference>
<dbReference type="Proteomes" id="UP000672009">
    <property type="component" value="Chromosome"/>
</dbReference>
<dbReference type="AlphaFoldDB" id="A0A975F8A7"/>
<proteinExistence type="predicted"/>
<evidence type="ECO:0000313" key="2">
    <source>
        <dbReference type="Proteomes" id="UP000672009"/>
    </source>
</evidence>
<gene>
    <name evidence="1" type="ORF">J9260_11130</name>
</gene>
<name>A0A975F8A7_9GAMM</name>
<dbReference type="EMBL" id="CP072793">
    <property type="protein sequence ID" value="QTR52290.1"/>
    <property type="molecule type" value="Genomic_DNA"/>
</dbReference>
<dbReference type="KEGG" id="tun:J9260_11130"/>
<reference evidence="1" key="1">
    <citation type="submission" date="2021-04" db="EMBL/GenBank/DDBJ databases">
        <title>Genomics, taxonomy and metabolism of representatives of sulfur bacteria of the genus Thiothrix: Thiothrix fructosivorans QT, Thiothrix unzii A1T and three new species, Thiothrix subterranea sp. nov., Thiothrix litoralis sp. nov. and 'Candidatus Thiothrix anitrata' sp. nov.</title>
        <authorList>
            <person name="Ravin N.V."/>
            <person name="Smolyakov D."/>
            <person name="Rudenko T.S."/>
            <person name="Mardanov A.V."/>
            <person name="Beletsky A.V."/>
            <person name="Markov N.D."/>
            <person name="Fomenkov A.I."/>
            <person name="Roberts R.J."/>
            <person name="Karnachuk O.V."/>
            <person name="Novikov A."/>
            <person name="Grabovich M.Y."/>
        </authorList>
    </citation>
    <scope>NUCLEOTIDE SEQUENCE</scope>
    <source>
        <strain evidence="1">A1</strain>
    </source>
</reference>
<organism evidence="1 2">
    <name type="scientific">Thiothrix unzii</name>
    <dbReference type="NCBI Taxonomy" id="111769"/>
    <lineage>
        <taxon>Bacteria</taxon>
        <taxon>Pseudomonadati</taxon>
        <taxon>Pseudomonadota</taxon>
        <taxon>Gammaproteobacteria</taxon>
        <taxon>Thiotrichales</taxon>
        <taxon>Thiotrichaceae</taxon>
        <taxon>Thiothrix</taxon>
    </lineage>
</organism>
<accession>A0A975F8A7</accession>
<evidence type="ECO:0000313" key="1">
    <source>
        <dbReference type="EMBL" id="QTR52290.1"/>
    </source>
</evidence>